<name>A0A0F9PRM0_9ZZZZ</name>
<dbReference type="GO" id="GO:0008270">
    <property type="term" value="F:zinc ion binding"/>
    <property type="evidence" value="ECO:0007669"/>
    <property type="project" value="InterPro"/>
</dbReference>
<dbReference type="Gene3D" id="3.40.630.10">
    <property type="entry name" value="Zn peptidases"/>
    <property type="match status" value="1"/>
</dbReference>
<dbReference type="EMBL" id="LAZR01002649">
    <property type="protein sequence ID" value="KKN27302.1"/>
    <property type="molecule type" value="Genomic_DNA"/>
</dbReference>
<protein>
    <recommendedName>
        <fullName evidence="7">Peptidase M14 domain-containing protein</fullName>
    </recommendedName>
</protein>
<keyword evidence="6" id="KW-0482">Metalloprotease</keyword>
<dbReference type="GO" id="GO:0004181">
    <property type="term" value="F:metallocarboxypeptidase activity"/>
    <property type="evidence" value="ECO:0007669"/>
    <property type="project" value="InterPro"/>
</dbReference>
<keyword evidence="3" id="KW-0645">Protease</keyword>
<evidence type="ECO:0000256" key="4">
    <source>
        <dbReference type="ARBA" id="ARBA00022801"/>
    </source>
</evidence>
<comment type="cofactor">
    <cofactor evidence="1">
        <name>Zn(2+)</name>
        <dbReference type="ChEBI" id="CHEBI:29105"/>
    </cofactor>
</comment>
<proteinExistence type="inferred from homology"/>
<reference evidence="8" key="1">
    <citation type="journal article" date="2015" name="Nature">
        <title>Complex archaea that bridge the gap between prokaryotes and eukaryotes.</title>
        <authorList>
            <person name="Spang A."/>
            <person name="Saw J.H."/>
            <person name="Jorgensen S.L."/>
            <person name="Zaremba-Niedzwiedzka K."/>
            <person name="Martijn J."/>
            <person name="Lind A.E."/>
            <person name="van Eijk R."/>
            <person name="Schleper C."/>
            <person name="Guy L."/>
            <person name="Ettema T.J."/>
        </authorList>
    </citation>
    <scope>NUCLEOTIDE SEQUENCE</scope>
</reference>
<dbReference type="GO" id="GO:0005615">
    <property type="term" value="C:extracellular space"/>
    <property type="evidence" value="ECO:0007669"/>
    <property type="project" value="TreeGrafter"/>
</dbReference>
<accession>A0A0F9PRM0</accession>
<dbReference type="PANTHER" id="PTHR11705">
    <property type="entry name" value="PROTEASE FAMILY M14 CARBOXYPEPTIDASE A,B"/>
    <property type="match status" value="1"/>
</dbReference>
<dbReference type="AlphaFoldDB" id="A0A0F9PRM0"/>
<dbReference type="PANTHER" id="PTHR11705:SF143">
    <property type="entry name" value="SLL0236 PROTEIN"/>
    <property type="match status" value="1"/>
</dbReference>
<evidence type="ECO:0000259" key="7">
    <source>
        <dbReference type="Pfam" id="PF00246"/>
    </source>
</evidence>
<evidence type="ECO:0000256" key="6">
    <source>
        <dbReference type="ARBA" id="ARBA00023049"/>
    </source>
</evidence>
<dbReference type="SUPFAM" id="SSF53187">
    <property type="entry name" value="Zn-dependent exopeptidases"/>
    <property type="match status" value="1"/>
</dbReference>
<comment type="similarity">
    <text evidence="2">Belongs to the peptidase M14 family.</text>
</comment>
<evidence type="ECO:0000256" key="2">
    <source>
        <dbReference type="ARBA" id="ARBA00005988"/>
    </source>
</evidence>
<sequence length="868" mass="97816">MRKKIFSFTSLLLLLLPFTLIAQTSPDEFLGHRVGADRKLADYNQIQAYFKKLDKESGKIKVLTIGKTTLGKPMIMAVITSEDNMAKLDTYRGISKKLRDARGLAPDEARKLAEEGKVIVFITCSLHSDEIGSSQAAMEFAYNLVTGKTPFDADKVLEDVIILIAPTINPDGHQMVTDWYRKYVGTKYEGGRMPWLYQHYAGHDNNRDWFMLNLAETKAVTKVMYQDWIPQIHIDQHQIGSSGARLWIPPFANPPNPNVHPLIWRGVALFGMNMAYDLQKNGFKGVKYGQAFAGWWDGACDNTPWFHNTICLLSEAASVRGLASPINIDYAEISKSYIEKSMQFPDPWPGGWWRLRDMVDYEITLSMSLVKTAYLHKKDFLYNFYKMCKDSIEKREEGQPYAFVMPKKQCDYPTTLRMLDILMSAGVEINQAKEDFIIGDKVYAAGSFVILMSQPYRPYAQALLEKQKHPDIKRQYPNGPFISLAYDNAGWTLPLQMGIKCDQINNPFKANLTKLDKVPYPSPTPPKEAASYIVLDSRLNASYSVIFSLIKTKAEIYRSKDIVKGKGFEAAAGSFIVKNTPQVRKVLPALLDKWHVGAFGLGNIADIPKATLKRFRIGLYQSWRSNMDEGWTRYVFDDLSIPFTTLHNKDFKGTKKKKVNLRAKYDVIVFADENANIIKTGRRSSSSRYARSSSGSTPPEYEGGIGQGGVDALKSFVEQGGILVTLNNASGLAFNEFGVPAGNALERVDRSKFFCPGSILRVKVDNKSPIGYGMPEEAAIMFYRSMAFSTRPPSGEWDRKVVARFPEDDMLLSGWLFGEDVIARKAAVVDIKHKKGHIILIGFPCQHRAQSHGTYKFLLNALLYPEVK</sequence>
<dbReference type="CDD" id="cd06240">
    <property type="entry name" value="M14-like"/>
    <property type="match status" value="1"/>
</dbReference>
<evidence type="ECO:0000313" key="8">
    <source>
        <dbReference type="EMBL" id="KKN27302.1"/>
    </source>
</evidence>
<evidence type="ECO:0000256" key="3">
    <source>
        <dbReference type="ARBA" id="ARBA00022670"/>
    </source>
</evidence>
<evidence type="ECO:0000256" key="1">
    <source>
        <dbReference type="ARBA" id="ARBA00001947"/>
    </source>
</evidence>
<comment type="caution">
    <text evidence="8">The sequence shown here is derived from an EMBL/GenBank/DDBJ whole genome shotgun (WGS) entry which is preliminary data.</text>
</comment>
<dbReference type="Pfam" id="PF00246">
    <property type="entry name" value="Peptidase_M14"/>
    <property type="match status" value="1"/>
</dbReference>
<organism evidence="8">
    <name type="scientific">marine sediment metagenome</name>
    <dbReference type="NCBI Taxonomy" id="412755"/>
    <lineage>
        <taxon>unclassified sequences</taxon>
        <taxon>metagenomes</taxon>
        <taxon>ecological metagenomes</taxon>
    </lineage>
</organism>
<dbReference type="InterPro" id="IPR000834">
    <property type="entry name" value="Peptidase_M14"/>
</dbReference>
<keyword evidence="4" id="KW-0378">Hydrolase</keyword>
<evidence type="ECO:0000256" key="5">
    <source>
        <dbReference type="ARBA" id="ARBA00022833"/>
    </source>
</evidence>
<keyword evidence="5" id="KW-0862">Zinc</keyword>
<gene>
    <name evidence="8" type="ORF">LCGC14_0865980</name>
</gene>
<feature type="domain" description="Peptidase M14" evidence="7">
    <location>
        <begin position="46"/>
        <end position="209"/>
    </location>
</feature>
<dbReference type="GO" id="GO:0006508">
    <property type="term" value="P:proteolysis"/>
    <property type="evidence" value="ECO:0007669"/>
    <property type="project" value="UniProtKB-KW"/>
</dbReference>